<evidence type="ECO:0000313" key="1">
    <source>
        <dbReference type="EMBL" id="CAG8441862.1"/>
    </source>
</evidence>
<accession>A0ACA9JY86</accession>
<protein>
    <submittedName>
        <fullName evidence="1">2910_t:CDS:1</fullName>
    </submittedName>
</protein>
<gene>
    <name evidence="1" type="ORF">SCALOS_LOCUS681</name>
</gene>
<dbReference type="EMBL" id="CAJVPM010000335">
    <property type="protein sequence ID" value="CAG8441862.1"/>
    <property type="molecule type" value="Genomic_DNA"/>
</dbReference>
<comment type="caution">
    <text evidence="1">The sequence shown here is derived from an EMBL/GenBank/DDBJ whole genome shotgun (WGS) entry which is preliminary data.</text>
</comment>
<name>A0ACA9JY86_9GLOM</name>
<reference evidence="1" key="1">
    <citation type="submission" date="2021-06" db="EMBL/GenBank/DDBJ databases">
        <authorList>
            <person name="Kallberg Y."/>
            <person name="Tangrot J."/>
            <person name="Rosling A."/>
        </authorList>
    </citation>
    <scope>NUCLEOTIDE SEQUENCE</scope>
    <source>
        <strain evidence="1">AU212A</strain>
    </source>
</reference>
<keyword evidence="2" id="KW-1185">Reference proteome</keyword>
<dbReference type="Proteomes" id="UP000789860">
    <property type="component" value="Unassembled WGS sequence"/>
</dbReference>
<proteinExistence type="predicted"/>
<evidence type="ECO:0000313" key="2">
    <source>
        <dbReference type="Proteomes" id="UP000789860"/>
    </source>
</evidence>
<sequence>MFSSNRRKSTSAKSVIVPQTKGNYPSAKKISSTTTKTPSLNVPNQEHVTEDDKPPNAMVTKTTTTTTVTTVTTTTVSPKDLDTDCADLNLNRNSHKSQDNIQNCPSSSTVKPTTSSEDTWDEANDSSSTLKPSTVNKIPIKPSSLPIKINNSSHDEPSSSSNPKNDPITSSSTKPQSSSLIEKKSHRNRSSTIFNSNSTIEPKITSIRSSMISGVSPTKLPRTHKRTGSAPILNGLSMPINNNINKISLAKSMINLNNTFEAKIDRETPKQYLERMMYSVSRSKLVTILTQKADVFHQSALKAYMKLFEFEKVPIDLALRKLLMECNLPKETQHIDRVIEAFAKSYHESNPDLFPSADTPYMLAFSLLMLHTDVYNKNVKQKMTKEEFVKNTRIDGVNPEILEILYDNITYTQFIYAQDDTDVNGQTMLGSPTHRQIKLFSSKDRKKSIRFKNDPYWVIQTKLPTEFKPKIKDIIPTENPYSYMGTLPALDITNLYRVFSTTNTIKITGVKNRRNSHTSFKDTSNSNKSTNNDDDGTFLLNITKSGKLGRKVDLIDGKRRNSFIRNWKIYGVILSGSQLMFFKDETMFNVQMKRLNNYKDSSSISPVLKPDAILMTADSVAVYDKNYDKHKNVFRLVCPKGHQYLFKAENEEEMNDWISKINYAAAFKTAGLKMRNIRNPNIGQLRRGVGTSNFKLGMFGYSHDDAAKEAQGRTNLIRSKINELQGKISALTSQLQADIRFRNNLFLMIPYKASTRDRILKVATLVGSRLKHTCLELSKLVCYNEILEKDLCSTVMEDKTYWQNRRSYFTPGDNLIDDDNNPLIISTNTNLSSKSLSVPETFGKLFIKEPISNNNKLLDPTERINETNTRPATMGSFLRSSTSSLSLNSSTGESSRTSLSTSGDSEEGYDYPGNISEYEMDDRDDYSFRDDASSIIALDDYKEQFSLNNEIENGDYNSNLYDVESNYDGKNSEGIEIRVTKFTEVTSNENDEKFENEKSIIKKNSKDQFQIKRTQLNLESVNSSIGLMSNNLSIPVLVISTVEDELSTEDKISDDFSDHFVDAEEYSRSFI</sequence>
<organism evidence="1 2">
    <name type="scientific">Scutellospora calospora</name>
    <dbReference type="NCBI Taxonomy" id="85575"/>
    <lineage>
        <taxon>Eukaryota</taxon>
        <taxon>Fungi</taxon>
        <taxon>Fungi incertae sedis</taxon>
        <taxon>Mucoromycota</taxon>
        <taxon>Glomeromycotina</taxon>
        <taxon>Glomeromycetes</taxon>
        <taxon>Diversisporales</taxon>
        <taxon>Gigasporaceae</taxon>
        <taxon>Scutellospora</taxon>
    </lineage>
</organism>